<comment type="caution">
    <text evidence="2">The sequence shown here is derived from an EMBL/GenBank/DDBJ whole genome shotgun (WGS) entry which is preliminary data.</text>
</comment>
<gene>
    <name evidence="2" type="ORF">OV287_25635</name>
</gene>
<dbReference type="Proteomes" id="UP001207654">
    <property type="component" value="Unassembled WGS sequence"/>
</dbReference>
<accession>A0ABT4AA88</accession>
<proteinExistence type="predicted"/>
<feature type="transmembrane region" description="Helical" evidence="1">
    <location>
        <begin position="33"/>
        <end position="54"/>
    </location>
</feature>
<evidence type="ECO:0000313" key="2">
    <source>
        <dbReference type="EMBL" id="MCY1077857.1"/>
    </source>
</evidence>
<dbReference type="EMBL" id="JAPNKA010000001">
    <property type="protein sequence ID" value="MCY1077857.1"/>
    <property type="molecule type" value="Genomic_DNA"/>
</dbReference>
<organism evidence="2 3">
    <name type="scientific">Archangium lansingense</name>
    <dbReference type="NCBI Taxonomy" id="2995310"/>
    <lineage>
        <taxon>Bacteria</taxon>
        <taxon>Pseudomonadati</taxon>
        <taxon>Myxococcota</taxon>
        <taxon>Myxococcia</taxon>
        <taxon>Myxococcales</taxon>
        <taxon>Cystobacterineae</taxon>
        <taxon>Archangiaceae</taxon>
        <taxon>Archangium</taxon>
    </lineage>
</organism>
<feature type="transmembrane region" description="Helical" evidence="1">
    <location>
        <begin position="61"/>
        <end position="86"/>
    </location>
</feature>
<sequence length="99" mass="10095">MPAIVATFVPVVIALLLWLLGQGSRAVARGGLFALIVTSVMALPPLALCISVGFTSLGMMFIIIWLFAVASAGAGLIAFVVGFVAARRSEEGMSGGTQG</sequence>
<evidence type="ECO:0000256" key="1">
    <source>
        <dbReference type="SAM" id="Phobius"/>
    </source>
</evidence>
<dbReference type="RefSeq" id="WP_267536665.1">
    <property type="nucleotide sequence ID" value="NZ_JAPNKA010000001.1"/>
</dbReference>
<reference evidence="2 3" key="1">
    <citation type="submission" date="2022-11" db="EMBL/GenBank/DDBJ databases">
        <title>Minimal conservation of predation-associated metabolite biosynthetic gene clusters underscores biosynthetic potential of Myxococcota including descriptions for ten novel species: Archangium lansinium sp. nov., Myxococcus landrumus sp. nov., Nannocystis bai.</title>
        <authorList>
            <person name="Ahearne A."/>
            <person name="Stevens C."/>
            <person name="Phillips K."/>
        </authorList>
    </citation>
    <scope>NUCLEOTIDE SEQUENCE [LARGE SCALE GENOMIC DNA]</scope>
    <source>
        <strain evidence="2 3">MIWBW</strain>
    </source>
</reference>
<keyword evidence="3" id="KW-1185">Reference proteome</keyword>
<keyword evidence="1" id="KW-1133">Transmembrane helix</keyword>
<keyword evidence="1" id="KW-0812">Transmembrane</keyword>
<protein>
    <submittedName>
        <fullName evidence="2">Uncharacterized protein</fullName>
    </submittedName>
</protein>
<evidence type="ECO:0000313" key="3">
    <source>
        <dbReference type="Proteomes" id="UP001207654"/>
    </source>
</evidence>
<keyword evidence="1" id="KW-0472">Membrane</keyword>
<name>A0ABT4AA88_9BACT</name>